<dbReference type="OrthoDB" id="9796766at2"/>
<dbReference type="GO" id="GO:0016706">
    <property type="term" value="F:2-oxoglutarate-dependent dioxygenase activity"/>
    <property type="evidence" value="ECO:0007669"/>
    <property type="project" value="UniProtKB-ARBA"/>
</dbReference>
<dbReference type="EMBL" id="AP012338">
    <property type="protein sequence ID" value="BAM03386.1"/>
    <property type="molecule type" value="Genomic_DNA"/>
</dbReference>
<feature type="region of interest" description="Disordered" evidence="1">
    <location>
        <begin position="295"/>
        <end position="315"/>
    </location>
</feature>
<protein>
    <recommendedName>
        <fullName evidence="4">Phytanoyl-CoA dioxygenase family protein</fullName>
    </recommendedName>
</protein>
<accession>I0IDP8</accession>
<dbReference type="HOGENOM" id="CLU_057974_0_0_0"/>
<dbReference type="SUPFAM" id="SSF51197">
    <property type="entry name" value="Clavaminate synthase-like"/>
    <property type="match status" value="1"/>
</dbReference>
<dbReference type="InterPro" id="IPR008775">
    <property type="entry name" value="Phytyl_CoA_dOase-like"/>
</dbReference>
<reference evidence="2 3" key="1">
    <citation type="submission" date="2012-02" db="EMBL/GenBank/DDBJ databases">
        <title>Complete genome sequence of Phycisphaera mikurensis NBRC 102666.</title>
        <authorList>
            <person name="Ankai A."/>
            <person name="Hosoyama A."/>
            <person name="Terui Y."/>
            <person name="Sekine M."/>
            <person name="Fukai R."/>
            <person name="Kato Y."/>
            <person name="Nakamura S."/>
            <person name="Yamada-Narita S."/>
            <person name="Kawakoshi A."/>
            <person name="Fukunaga Y."/>
            <person name="Yamazaki S."/>
            <person name="Fujita N."/>
        </authorList>
    </citation>
    <scope>NUCLEOTIDE SEQUENCE [LARGE SCALE GENOMIC DNA]</scope>
    <source>
        <strain evidence="3">NBRC 102666 / KCTC 22515 / FYK2301M01</strain>
    </source>
</reference>
<name>I0IDP8_PHYMF</name>
<dbReference type="RefSeq" id="WP_014436605.1">
    <property type="nucleotide sequence ID" value="NC_017080.1"/>
</dbReference>
<proteinExistence type="predicted"/>
<evidence type="ECO:0000256" key="1">
    <source>
        <dbReference type="SAM" id="MobiDB-lite"/>
    </source>
</evidence>
<feature type="region of interest" description="Disordered" evidence="1">
    <location>
        <begin position="1"/>
        <end position="30"/>
    </location>
</feature>
<dbReference type="Pfam" id="PF05721">
    <property type="entry name" value="PhyH"/>
    <property type="match status" value="1"/>
</dbReference>
<evidence type="ECO:0008006" key="4">
    <source>
        <dbReference type="Google" id="ProtNLM"/>
    </source>
</evidence>
<organism evidence="2 3">
    <name type="scientific">Phycisphaera mikurensis (strain NBRC 102666 / KCTC 22515 / FYK2301M01)</name>
    <dbReference type="NCBI Taxonomy" id="1142394"/>
    <lineage>
        <taxon>Bacteria</taxon>
        <taxon>Pseudomonadati</taxon>
        <taxon>Planctomycetota</taxon>
        <taxon>Phycisphaerae</taxon>
        <taxon>Phycisphaerales</taxon>
        <taxon>Phycisphaeraceae</taxon>
        <taxon>Phycisphaera</taxon>
    </lineage>
</organism>
<evidence type="ECO:0000313" key="2">
    <source>
        <dbReference type="EMBL" id="BAM03386.1"/>
    </source>
</evidence>
<dbReference type="Proteomes" id="UP000007881">
    <property type="component" value="Chromosome"/>
</dbReference>
<dbReference type="Gene3D" id="2.60.120.620">
    <property type="entry name" value="q2cbj1_9rhob like domain"/>
    <property type="match status" value="1"/>
</dbReference>
<keyword evidence="3" id="KW-1185">Reference proteome</keyword>
<sequence length="315" mass="34472">MTALAPQSPPSSPDAPVTLPLAPDPANGRDLSDAEADYLFDVQGYRILRNVLSPLQLEKINGWVDRQDTDRLESGDWVGDVEVHTYGSKDGLNFQNIMEADNPVFQELIDQPAWIDQVRRYIVGDSTQHRLSIDECFLNLRRGGGFIPTHSGGDSVRFTGLFQWLNGKWAVGQINILMALDDIGPGDGGTTLIPGSHKQRFGHPLATESGKSMWDLGASGVDTLGMCEVNLNAGDAVMFTDGICHGSMPRTNPGERRIMVYRYSPQLLANRLNYIPSDEFLARLTEAQRAIVQPVPPRGRPGRTLTFQKGSGVGG</sequence>
<evidence type="ECO:0000313" key="3">
    <source>
        <dbReference type="Proteomes" id="UP000007881"/>
    </source>
</evidence>
<dbReference type="KEGG" id="phm:PSMK_12270"/>
<dbReference type="AlphaFoldDB" id="I0IDP8"/>
<dbReference type="eggNOG" id="COG5285">
    <property type="taxonomic scope" value="Bacteria"/>
</dbReference>
<gene>
    <name evidence="2" type="ordered locus">PSMK_12270</name>
</gene>